<dbReference type="STRING" id="74649.A0A2P6SAJ5"/>
<keyword evidence="3" id="KW-1185">Reference proteome</keyword>
<dbReference type="GO" id="GO:0042823">
    <property type="term" value="P:pyridoxal phosphate biosynthetic process"/>
    <property type="evidence" value="ECO:0007669"/>
    <property type="project" value="InterPro"/>
</dbReference>
<evidence type="ECO:0000256" key="1">
    <source>
        <dbReference type="PROSITE-ProRule" id="PRU00481"/>
    </source>
</evidence>
<reference evidence="2 3" key="1">
    <citation type="journal article" date="2018" name="Nat. Genet.">
        <title>The Rosa genome provides new insights in the design of modern roses.</title>
        <authorList>
            <person name="Bendahmane M."/>
        </authorList>
    </citation>
    <scope>NUCLEOTIDE SEQUENCE [LARGE SCALE GENOMIC DNA]</scope>
    <source>
        <strain evidence="3">cv. Old Blush</strain>
    </source>
</reference>
<evidence type="ECO:0000313" key="2">
    <source>
        <dbReference type="EMBL" id="PRQ55679.1"/>
    </source>
</evidence>
<gene>
    <name evidence="2" type="ORF">RchiOBHm_Chr1g0327251</name>
</gene>
<dbReference type="Gene3D" id="3.20.20.70">
    <property type="entry name" value="Aldolase class I"/>
    <property type="match status" value="1"/>
</dbReference>
<keyword evidence="2" id="KW-0456">Lyase</keyword>
<dbReference type="InterPro" id="IPR001852">
    <property type="entry name" value="PdxS/SNZ"/>
</dbReference>
<name>A0A2P6SAJ5_ROSCH</name>
<sequence>MFEAHAVTHYNDPNILADVSCGLGKAMVGLNLNDAKVERNQLHKHLGNTGHASLKK</sequence>
<dbReference type="Proteomes" id="UP000238479">
    <property type="component" value="Chromosome 1"/>
</dbReference>
<comment type="caution">
    <text evidence="2">The sequence shown here is derived from an EMBL/GenBank/DDBJ whole genome shotgun (WGS) entry which is preliminary data.</text>
</comment>
<comment type="similarity">
    <text evidence="1">Belongs to the PdxS/SNZ family.</text>
</comment>
<proteinExistence type="inferred from homology"/>
<evidence type="ECO:0000313" key="3">
    <source>
        <dbReference type="Proteomes" id="UP000238479"/>
    </source>
</evidence>
<dbReference type="GO" id="GO:0036381">
    <property type="term" value="F:pyridoxal 5'-phosphate synthase (glutamine hydrolysing) activity"/>
    <property type="evidence" value="ECO:0007669"/>
    <property type="project" value="UniProtKB-EC"/>
</dbReference>
<dbReference type="EMBL" id="PDCK01000039">
    <property type="protein sequence ID" value="PRQ55679.1"/>
    <property type="molecule type" value="Genomic_DNA"/>
</dbReference>
<accession>A0A2P6SAJ5</accession>
<dbReference type="Gramene" id="PRQ55679">
    <property type="protein sequence ID" value="PRQ55679"/>
    <property type="gene ID" value="RchiOBHm_Chr1g0327251"/>
</dbReference>
<dbReference type="AlphaFoldDB" id="A0A2P6SAJ5"/>
<dbReference type="EC" id="4.3.3.6" evidence="2"/>
<dbReference type="PROSITE" id="PS51129">
    <property type="entry name" value="PDXS_SNZ_2"/>
    <property type="match status" value="1"/>
</dbReference>
<protein>
    <submittedName>
        <fullName evidence="2">Putative pyridoxal 5'-phosphate synthase (Glutamine hydrolyzing)</fullName>
        <ecNumber evidence="2">4.3.3.6</ecNumber>
    </submittedName>
</protein>
<dbReference type="InterPro" id="IPR013785">
    <property type="entry name" value="Aldolase_TIM"/>
</dbReference>
<organism evidence="2 3">
    <name type="scientific">Rosa chinensis</name>
    <name type="common">China rose</name>
    <dbReference type="NCBI Taxonomy" id="74649"/>
    <lineage>
        <taxon>Eukaryota</taxon>
        <taxon>Viridiplantae</taxon>
        <taxon>Streptophyta</taxon>
        <taxon>Embryophyta</taxon>
        <taxon>Tracheophyta</taxon>
        <taxon>Spermatophyta</taxon>
        <taxon>Magnoliopsida</taxon>
        <taxon>eudicotyledons</taxon>
        <taxon>Gunneridae</taxon>
        <taxon>Pentapetalae</taxon>
        <taxon>rosids</taxon>
        <taxon>fabids</taxon>
        <taxon>Rosales</taxon>
        <taxon>Rosaceae</taxon>
        <taxon>Rosoideae</taxon>
        <taxon>Rosoideae incertae sedis</taxon>
        <taxon>Rosa</taxon>
    </lineage>
</organism>